<dbReference type="GO" id="GO:1990380">
    <property type="term" value="F:K48-linked deubiquitinase activity"/>
    <property type="evidence" value="ECO:0007669"/>
    <property type="project" value="UniProtKB-UniRule"/>
</dbReference>
<dbReference type="GO" id="GO:0006915">
    <property type="term" value="P:apoptotic process"/>
    <property type="evidence" value="ECO:0007669"/>
    <property type="project" value="UniProtKB-KW"/>
</dbReference>
<reference evidence="14 15" key="1">
    <citation type="journal article" date="2011" name="Nature">
        <title>A high-resolution map of human evolutionary constraint using 29 mammals.</title>
        <authorList>
            <person name="Lindblad-Toh K."/>
            <person name="Garber M."/>
            <person name="Zuk O."/>
            <person name="Lin M.F."/>
            <person name="Parker B.J."/>
            <person name="Washietl S."/>
            <person name="Kheradpour P."/>
            <person name="Ernst J."/>
            <person name="Jordan G."/>
            <person name="Mauceli E."/>
            <person name="Ward L.D."/>
            <person name="Lowe C.B."/>
            <person name="Holloway A.K."/>
            <person name="Clamp M."/>
            <person name="Gnerre S."/>
            <person name="Alfoldi J."/>
            <person name="Beal K."/>
            <person name="Chang J."/>
            <person name="Clawson H."/>
            <person name="Cuff J."/>
            <person name="Di Palma F."/>
            <person name="Fitzgerald S."/>
            <person name="Flicek P."/>
            <person name="Guttman M."/>
            <person name="Hubisz M.J."/>
            <person name="Jaffe D.B."/>
            <person name="Jungreis I."/>
            <person name="Kent W.J."/>
            <person name="Kostka D."/>
            <person name="Lara M."/>
            <person name="Martins A.L."/>
            <person name="Massingham T."/>
            <person name="Moltke I."/>
            <person name="Raney B.J."/>
            <person name="Rasmussen M.D."/>
            <person name="Robinson J."/>
            <person name="Stark A."/>
            <person name="Vilella A.J."/>
            <person name="Wen J."/>
            <person name="Xie X."/>
            <person name="Zody M.C."/>
            <person name="Baldwin J."/>
            <person name="Bloom T."/>
            <person name="Chin C.W."/>
            <person name="Heiman D."/>
            <person name="Nicol R."/>
            <person name="Nusbaum C."/>
            <person name="Young S."/>
            <person name="Wilkinson J."/>
            <person name="Worley K.C."/>
            <person name="Kovar C.L."/>
            <person name="Muzny D.M."/>
            <person name="Gibbs R.A."/>
            <person name="Cree A."/>
            <person name="Dihn H.H."/>
            <person name="Fowler G."/>
            <person name="Jhangiani S."/>
            <person name="Joshi V."/>
            <person name="Lee S."/>
            <person name="Lewis L.R."/>
            <person name="Nazareth L.V."/>
            <person name="Okwuonu G."/>
            <person name="Santibanez J."/>
            <person name="Warren W.C."/>
            <person name="Mardis E.R."/>
            <person name="Weinstock G.M."/>
            <person name="Wilson R.K."/>
            <person name="Delehaunty K."/>
            <person name="Dooling D."/>
            <person name="Fronik C."/>
            <person name="Fulton L."/>
            <person name="Fulton B."/>
            <person name="Graves T."/>
            <person name="Minx P."/>
            <person name="Sodergren E."/>
            <person name="Birney E."/>
            <person name="Margulies E.H."/>
            <person name="Herrero J."/>
            <person name="Green E.D."/>
            <person name="Haussler D."/>
            <person name="Siepel A."/>
            <person name="Goldman N."/>
            <person name="Pollard K.S."/>
            <person name="Pedersen J.S."/>
            <person name="Lander E.S."/>
            <person name="Kellis M."/>
        </authorList>
    </citation>
    <scope>NUCLEOTIDE SEQUENCE [LARGE SCALE GENOMIC DNA]</scope>
    <source>
        <strain evidence="14 15">Thorbecke inbred</strain>
    </source>
</reference>
<comment type="catalytic activity">
    <reaction evidence="1 12">
        <text>Thiol-dependent hydrolysis of ester, thioester, amide, peptide and isopeptide bonds formed by the C-terminal Gly of ubiquitin (a 76-residue protein attached to proteins as an intracellular targeting signal).</text>
        <dbReference type="EC" id="3.4.19.12"/>
    </reaction>
</comment>
<evidence type="ECO:0000256" key="7">
    <source>
        <dbReference type="ARBA" id="ARBA00022786"/>
    </source>
</evidence>
<keyword evidence="9 12" id="KW-0788">Thiol protease</keyword>
<evidence type="ECO:0000313" key="15">
    <source>
        <dbReference type="Proteomes" id="UP000001811"/>
    </source>
</evidence>
<keyword evidence="6" id="KW-0053">Apoptosis</keyword>
<dbReference type="InterPro" id="IPR039785">
    <property type="entry name" value="MINY3/4"/>
</dbReference>
<dbReference type="EMBL" id="AAGW02025953">
    <property type="status" value="NOT_ANNOTATED_CDS"/>
    <property type="molecule type" value="Genomic_DNA"/>
</dbReference>
<evidence type="ECO:0000256" key="8">
    <source>
        <dbReference type="ARBA" id="ARBA00022801"/>
    </source>
</evidence>
<evidence type="ECO:0000259" key="13">
    <source>
        <dbReference type="SMART" id="SM01174"/>
    </source>
</evidence>
<dbReference type="Proteomes" id="UP000001811">
    <property type="component" value="Chromosome 16"/>
</dbReference>
<dbReference type="EMBL" id="AAGW02025959">
    <property type="status" value="NOT_ANNOTATED_CDS"/>
    <property type="molecule type" value="Genomic_DNA"/>
</dbReference>
<dbReference type="GO" id="GO:0005634">
    <property type="term" value="C:nucleus"/>
    <property type="evidence" value="ECO:0007669"/>
    <property type="project" value="UniProtKB-SubCell"/>
</dbReference>
<dbReference type="PANTHER" id="PTHR12473:SF17">
    <property type="entry name" value="UBIQUITIN CARBOXYL-TERMINAL HYDROLASE MINDY-3"/>
    <property type="match status" value="1"/>
</dbReference>
<dbReference type="GO" id="GO:0071108">
    <property type="term" value="P:protein K48-linked deubiquitination"/>
    <property type="evidence" value="ECO:0007669"/>
    <property type="project" value="InterPro"/>
</dbReference>
<keyword evidence="15" id="KW-1185">Reference proteome</keyword>
<dbReference type="EMBL" id="AAGW02025955">
    <property type="status" value="NOT_ANNOTATED_CDS"/>
    <property type="molecule type" value="Genomic_DNA"/>
</dbReference>
<protein>
    <recommendedName>
        <fullName evidence="12">Ubiquitin carboxyl-terminal hydrolase MINDY</fullName>
        <ecNumber evidence="12">3.4.19.12</ecNumber>
    </recommendedName>
</protein>
<dbReference type="Bgee" id="ENSOCUG00000016579">
    <property type="expression patterns" value="Expressed in aorta and 15 other cell types or tissues"/>
</dbReference>
<dbReference type="EMBL" id="AAGW02025956">
    <property type="status" value="NOT_ANNOTATED_CDS"/>
    <property type="molecule type" value="Genomic_DNA"/>
</dbReference>
<feature type="domain" description="Deubiquitinating enzyme MINDY-3/4 conserved" evidence="13">
    <location>
        <begin position="9"/>
        <end position="325"/>
    </location>
</feature>
<evidence type="ECO:0000256" key="10">
    <source>
        <dbReference type="ARBA" id="ARBA00023242"/>
    </source>
</evidence>
<keyword evidence="8 12" id="KW-0378">Hydrolase</keyword>
<name>A0A5F9DTL2_RABIT</name>
<evidence type="ECO:0000313" key="14">
    <source>
        <dbReference type="Ensembl" id="ENSOCUP00000048873.1"/>
    </source>
</evidence>
<dbReference type="InterPro" id="IPR025257">
    <property type="entry name" value="MINDY-3/4_CD"/>
</dbReference>
<dbReference type="Pfam" id="PF13898">
    <property type="entry name" value="MINDY-3_4_CD"/>
    <property type="match status" value="1"/>
</dbReference>
<dbReference type="SMART" id="SM01174">
    <property type="entry name" value="DUF4205"/>
    <property type="match status" value="1"/>
</dbReference>
<evidence type="ECO:0000256" key="9">
    <source>
        <dbReference type="ARBA" id="ARBA00022807"/>
    </source>
</evidence>
<evidence type="ECO:0000256" key="2">
    <source>
        <dbReference type="ARBA" id="ARBA00002107"/>
    </source>
</evidence>
<dbReference type="EMBL" id="AAGW02025958">
    <property type="status" value="NOT_ANNOTATED_CDS"/>
    <property type="molecule type" value="Genomic_DNA"/>
</dbReference>
<comment type="function">
    <text evidence="2 12">Hydrolase that can remove 'Lys-48'-linked conjugated ubiquitin from proteins.</text>
</comment>
<proteinExistence type="inferred from homology"/>
<accession>A0A5F9DTL2</accession>
<evidence type="ECO:0000256" key="12">
    <source>
        <dbReference type="RuleBase" id="RU367088"/>
    </source>
</evidence>
<dbReference type="InterPro" id="IPR011992">
    <property type="entry name" value="EF-hand-dom_pair"/>
</dbReference>
<keyword evidence="7 12" id="KW-0833">Ubl conjugation pathway</keyword>
<keyword evidence="10" id="KW-0539">Nucleus</keyword>
<reference evidence="14" key="2">
    <citation type="submission" date="2025-08" db="UniProtKB">
        <authorList>
            <consortium name="Ensembl"/>
        </authorList>
    </citation>
    <scope>IDENTIFICATION</scope>
    <source>
        <strain evidence="14">Thorbecke</strain>
    </source>
</reference>
<dbReference type="PANTHER" id="PTHR12473">
    <property type="entry name" value="UBIQUITIN CARBOXYL-TERMINAL HYDROLASE MINDY-4-RELATED"/>
    <property type="match status" value="1"/>
</dbReference>
<dbReference type="Gene3D" id="1.10.238.10">
    <property type="entry name" value="EF-hand"/>
    <property type="match status" value="1"/>
</dbReference>
<keyword evidence="5 12" id="KW-0645">Protease</keyword>
<dbReference type="GO" id="GO:0006508">
    <property type="term" value="P:proteolysis"/>
    <property type="evidence" value="ECO:0007669"/>
    <property type="project" value="UniProtKB-KW"/>
</dbReference>
<evidence type="ECO:0000256" key="3">
    <source>
        <dbReference type="ARBA" id="ARBA00004123"/>
    </source>
</evidence>
<dbReference type="AlphaFoldDB" id="A0A5F9DTL2"/>
<evidence type="ECO:0000256" key="6">
    <source>
        <dbReference type="ARBA" id="ARBA00022703"/>
    </source>
</evidence>
<dbReference type="GeneTree" id="ENSGT00940000155958"/>
<comment type="subcellular location">
    <subcellularLocation>
        <location evidence="3">Nucleus</location>
    </subcellularLocation>
</comment>
<reference evidence="14" key="3">
    <citation type="submission" date="2025-09" db="UniProtKB">
        <authorList>
            <consortium name="Ensembl"/>
        </authorList>
    </citation>
    <scope>IDENTIFICATION</scope>
    <source>
        <strain evidence="14">Thorbecke</strain>
    </source>
</reference>
<dbReference type="EMBL" id="AAGW02025954">
    <property type="status" value="NOT_ANNOTATED_CDS"/>
    <property type="molecule type" value="Genomic_DNA"/>
</dbReference>
<comment type="similarity">
    <text evidence="4 12">Belongs to the MINDY deubiquitinase family. FAM188 subfamily.</text>
</comment>
<evidence type="ECO:0000256" key="1">
    <source>
        <dbReference type="ARBA" id="ARBA00000707"/>
    </source>
</evidence>
<dbReference type="SUPFAM" id="SSF47473">
    <property type="entry name" value="EF-hand"/>
    <property type="match status" value="1"/>
</dbReference>
<sequence length="418" mass="46681">MSELTKELMELVWGTKSSPGLSDTIFCRWTQGFVFSESEGSALEQFEGGPCAVIAPVQAFLLKKLLFSSEKSSWRDCPEEERKELLCHTLCDILESACCDNSGSYCLVSWLRGKTTEETAGISGSLAESSCQVEHSSALAVEELGFERFHALIQKRSFRSLSELKDAVLDQYSMWGNKFGVLLFLYSVLLTKGIENIKNEIEDASEPLIDPVYGHGSQSLINLLLTGHAVSNVWDGDRECSGMKLLGIHEQAAVGFLTLMEALRYCKDMALVAPEAPSEQARRVFQTYDPEDNGFIPDSLLEDVMKALDLVSDPEYINLMKNKLDPEGLGIILLGPFLQEFFPDQGSSGPESFTVYHYNGLKQSNYNEKVMYVEGTAVVMGFEDPMLQTDDTPIKRCLQTKWPYIELLWTTDRSPSLN</sequence>
<dbReference type="EMBL" id="AAGW02025960">
    <property type="status" value="NOT_ANNOTATED_CDS"/>
    <property type="molecule type" value="Genomic_DNA"/>
</dbReference>
<dbReference type="EMBL" id="AAGW02025957">
    <property type="status" value="NOT_ANNOTATED_CDS"/>
    <property type="molecule type" value="Genomic_DNA"/>
</dbReference>
<organism evidence="14 15">
    <name type="scientific">Oryctolagus cuniculus</name>
    <name type="common">Rabbit</name>
    <dbReference type="NCBI Taxonomy" id="9986"/>
    <lineage>
        <taxon>Eukaryota</taxon>
        <taxon>Metazoa</taxon>
        <taxon>Chordata</taxon>
        <taxon>Craniata</taxon>
        <taxon>Vertebrata</taxon>
        <taxon>Euteleostomi</taxon>
        <taxon>Mammalia</taxon>
        <taxon>Eutheria</taxon>
        <taxon>Euarchontoglires</taxon>
        <taxon>Glires</taxon>
        <taxon>Lagomorpha</taxon>
        <taxon>Leporidae</taxon>
        <taxon>Oryctolagus</taxon>
    </lineage>
</organism>
<dbReference type="GO" id="GO:0004843">
    <property type="term" value="F:cysteine-type deubiquitinase activity"/>
    <property type="evidence" value="ECO:0007669"/>
    <property type="project" value="UniProtKB-UniRule"/>
</dbReference>
<evidence type="ECO:0000256" key="4">
    <source>
        <dbReference type="ARBA" id="ARBA00011074"/>
    </source>
</evidence>
<gene>
    <name evidence="14" type="primary">MINDY3</name>
</gene>
<dbReference type="Ensembl" id="ENSOCUT00000049997.1">
    <property type="protein sequence ID" value="ENSOCUP00000048873.1"/>
    <property type="gene ID" value="ENSOCUG00000016579.4"/>
</dbReference>
<dbReference type="EC" id="3.4.19.12" evidence="12"/>
<evidence type="ECO:0000256" key="5">
    <source>
        <dbReference type="ARBA" id="ARBA00022670"/>
    </source>
</evidence>
<evidence type="ECO:0000256" key="11">
    <source>
        <dbReference type="ARBA" id="ARBA00064753"/>
    </source>
</evidence>
<comment type="subunit">
    <text evidence="11">Interacts with COPS5.</text>
</comment>
<dbReference type="FunFam" id="1.10.238.10:FF:000315">
    <property type="entry name" value="Ubiquitin carboxyl-terminal hydrolase MINDY-3"/>
    <property type="match status" value="1"/>
</dbReference>